<dbReference type="Bgee" id="ENSELUG00000029059">
    <property type="expression patterns" value="Expressed in brain and 15 other cell types or tissues"/>
</dbReference>
<dbReference type="SMART" id="SM00043">
    <property type="entry name" value="CY"/>
    <property type="match status" value="1"/>
</dbReference>
<dbReference type="Pfam" id="PF00031">
    <property type="entry name" value="Cystatin"/>
    <property type="match status" value="1"/>
</dbReference>
<dbReference type="GO" id="GO:0004869">
    <property type="term" value="F:cysteine-type endopeptidase inhibitor activity"/>
    <property type="evidence" value="ECO:0007669"/>
    <property type="project" value="InterPro"/>
</dbReference>
<reference evidence="7" key="1">
    <citation type="journal article" date="2014" name="PLoS ONE">
        <title>The genome and linkage map of the northern pike (Esox lucius): conserved synteny revealed between the salmonid sister group and the Neoteleostei.</title>
        <authorList>
            <person name="Rondeau E.B."/>
            <person name="Minkley D.R."/>
            <person name="Leong J.S."/>
            <person name="Messmer A.M."/>
            <person name="Jantzen J.R."/>
            <person name="von Schalburg K.R."/>
            <person name="Lemon C."/>
            <person name="Bird N.H."/>
            <person name="Koop B.F."/>
        </authorList>
    </citation>
    <scope>NUCLEOTIDE SEQUENCE</scope>
</reference>
<evidence type="ECO:0000259" key="5">
    <source>
        <dbReference type="PROSITE" id="PS50095"/>
    </source>
</evidence>
<dbReference type="InterPro" id="IPR001024">
    <property type="entry name" value="PLAT/LH2_dom"/>
</dbReference>
<dbReference type="PROSITE" id="PS00287">
    <property type="entry name" value="CYSTATIN"/>
    <property type="match status" value="1"/>
</dbReference>
<proteinExistence type="inferred from homology"/>
<dbReference type="GO" id="GO:0005737">
    <property type="term" value="C:cytoplasm"/>
    <property type="evidence" value="ECO:0007669"/>
    <property type="project" value="TreeGrafter"/>
</dbReference>
<evidence type="ECO:0000256" key="3">
    <source>
        <dbReference type="ARBA" id="ARBA00057685"/>
    </source>
</evidence>
<dbReference type="STRING" id="8010.ENSELUP00000012424"/>
<protein>
    <submittedName>
        <fullName evidence="6">Cystatin C (amyloid angiopathy and cerebral hemorrhage)</fullName>
    </submittedName>
</protein>
<organism evidence="6 7">
    <name type="scientific">Esox lucius</name>
    <name type="common">Northern pike</name>
    <dbReference type="NCBI Taxonomy" id="8010"/>
    <lineage>
        <taxon>Eukaryota</taxon>
        <taxon>Metazoa</taxon>
        <taxon>Chordata</taxon>
        <taxon>Craniata</taxon>
        <taxon>Vertebrata</taxon>
        <taxon>Euteleostomi</taxon>
        <taxon>Actinopterygii</taxon>
        <taxon>Neopterygii</taxon>
        <taxon>Teleostei</taxon>
        <taxon>Protacanthopterygii</taxon>
        <taxon>Esociformes</taxon>
        <taxon>Esocidae</taxon>
        <taxon>Esox</taxon>
    </lineage>
</organism>
<sequence>MDSASRLKEFPCDSWIETSQGLYPVDTFYADMIMDWKIVVPLLAVILTVASEKMVGAPSDADMNDQGLKNALQFAVVEHNKRTNDMYIRQVASVVKAQKQVVAGIKYIFTVNMGRTPCKKSGAETNCSVHEDPGMAATYRCTFEVWSRPWMSDIQLLKNDCPQ</sequence>
<feature type="domain" description="PLAT" evidence="5">
    <location>
        <begin position="1"/>
        <end position="30"/>
    </location>
</feature>
<dbReference type="GO" id="GO:0005615">
    <property type="term" value="C:extracellular space"/>
    <property type="evidence" value="ECO:0007669"/>
    <property type="project" value="TreeGrafter"/>
</dbReference>
<dbReference type="InterPro" id="IPR046350">
    <property type="entry name" value="Cystatin_sf"/>
</dbReference>
<evidence type="ECO:0000256" key="1">
    <source>
        <dbReference type="ARBA" id="ARBA00009403"/>
    </source>
</evidence>
<dbReference type="SUPFAM" id="SSF54403">
    <property type="entry name" value="Cystatin/monellin"/>
    <property type="match status" value="1"/>
</dbReference>
<dbReference type="Proteomes" id="UP000265140">
    <property type="component" value="Chromosome 6"/>
</dbReference>
<dbReference type="Ensembl" id="ENSELUT00000085676.2">
    <property type="protein sequence ID" value="ENSELUP00000044795.2"/>
    <property type="gene ID" value="ENSELUG00000029059.2"/>
</dbReference>
<keyword evidence="2" id="KW-1015">Disulfide bond</keyword>
<reference evidence="6" key="2">
    <citation type="submission" date="2020-02" db="EMBL/GenBank/DDBJ databases">
        <title>Esox lucius (northern pike) genome, fEsoLuc1, primary haplotype.</title>
        <authorList>
            <person name="Myers G."/>
            <person name="Karagic N."/>
            <person name="Meyer A."/>
            <person name="Pippel M."/>
            <person name="Reichard M."/>
            <person name="Winkler S."/>
            <person name="Tracey A."/>
            <person name="Sims Y."/>
            <person name="Howe K."/>
            <person name="Rhie A."/>
            <person name="Formenti G."/>
            <person name="Durbin R."/>
            <person name="Fedrigo O."/>
            <person name="Jarvis E.D."/>
        </authorList>
    </citation>
    <scope>NUCLEOTIDE SEQUENCE [LARGE SCALE GENOMIC DNA]</scope>
</reference>
<name>A0A6Q2WUF6_ESOLU</name>
<reference evidence="6" key="3">
    <citation type="submission" date="2025-08" db="UniProtKB">
        <authorList>
            <consortium name="Ensembl"/>
        </authorList>
    </citation>
    <scope>IDENTIFICATION</scope>
</reference>
<comment type="caution">
    <text evidence="4">Lacks conserved residue(s) required for the propagation of feature annotation.</text>
</comment>
<dbReference type="GO" id="GO:0031982">
    <property type="term" value="C:vesicle"/>
    <property type="evidence" value="ECO:0007669"/>
    <property type="project" value="TreeGrafter"/>
</dbReference>
<keyword evidence="7" id="KW-1185">Reference proteome</keyword>
<dbReference type="Gene3D" id="3.10.450.10">
    <property type="match status" value="1"/>
</dbReference>
<dbReference type="InterPro" id="IPR018073">
    <property type="entry name" value="Prot_inh_cystat_CS"/>
</dbReference>
<evidence type="ECO:0000313" key="7">
    <source>
        <dbReference type="Proteomes" id="UP000265140"/>
    </source>
</evidence>
<dbReference type="FunFam" id="3.10.450.10:FF:000004">
    <property type="entry name" value="Cystatin C"/>
    <property type="match status" value="1"/>
</dbReference>
<comment type="function">
    <text evidence="3">Cysteine proteinase inhibitor.</text>
</comment>
<dbReference type="PROSITE" id="PS50095">
    <property type="entry name" value="PLAT"/>
    <property type="match status" value="1"/>
</dbReference>
<accession>A0A6Q2WUF6</accession>
<evidence type="ECO:0000256" key="2">
    <source>
        <dbReference type="ARBA" id="ARBA00023157"/>
    </source>
</evidence>
<dbReference type="AlphaFoldDB" id="A0A6Q2WUF6"/>
<dbReference type="PANTHER" id="PTHR46186">
    <property type="entry name" value="CYSTATIN"/>
    <property type="match status" value="1"/>
</dbReference>
<dbReference type="PANTHER" id="PTHR46186:SF12">
    <property type="entry name" value="CYSTATIN C (AMYLOID ANGIOPATHY AND CEREBRAL HEMORRHAGE)-RELATED"/>
    <property type="match status" value="1"/>
</dbReference>
<evidence type="ECO:0000256" key="4">
    <source>
        <dbReference type="PROSITE-ProRule" id="PRU00152"/>
    </source>
</evidence>
<dbReference type="CDD" id="cd00042">
    <property type="entry name" value="CY"/>
    <property type="match status" value="1"/>
</dbReference>
<dbReference type="GeneTree" id="ENSGT00940000154755"/>
<comment type="similarity">
    <text evidence="1">Belongs to the cystatin family.</text>
</comment>
<dbReference type="InterPro" id="IPR000010">
    <property type="entry name" value="Cystatin_dom"/>
</dbReference>
<dbReference type="OMA" id="VKSSCQD"/>
<evidence type="ECO:0000313" key="6">
    <source>
        <dbReference type="Ensembl" id="ENSELUP00000044795.2"/>
    </source>
</evidence>
<reference evidence="6" key="4">
    <citation type="submission" date="2025-09" db="UniProtKB">
        <authorList>
            <consortium name="Ensembl"/>
        </authorList>
    </citation>
    <scope>IDENTIFICATION</scope>
</reference>